<proteinExistence type="predicted"/>
<accession>A0AAU0ULP9</accession>
<keyword evidence="1" id="KW-0812">Transmembrane</keyword>
<dbReference type="RefSeq" id="WP_366924291.1">
    <property type="nucleotide sequence ID" value="NZ_CP121694.1"/>
</dbReference>
<keyword evidence="1" id="KW-0472">Membrane</keyword>
<name>A0AAU0ULP9_9FIRM</name>
<dbReference type="Proteomes" id="UP001329915">
    <property type="component" value="Chromosome"/>
</dbReference>
<dbReference type="EMBL" id="CP121694">
    <property type="protein sequence ID" value="WRO21447.1"/>
    <property type="molecule type" value="Genomic_DNA"/>
</dbReference>
<evidence type="ECO:0000256" key="1">
    <source>
        <dbReference type="SAM" id="Phobius"/>
    </source>
</evidence>
<reference evidence="2 3" key="1">
    <citation type="submission" date="2023-04" db="EMBL/GenBank/DDBJ databases">
        <authorList>
            <person name="Hsu D."/>
        </authorList>
    </citation>
    <scope>NUCLEOTIDE SEQUENCE [LARGE SCALE GENOMIC DNA]</scope>
    <source>
        <strain evidence="2 3">MK1</strain>
    </source>
</reference>
<evidence type="ECO:0000313" key="3">
    <source>
        <dbReference type="Proteomes" id="UP001329915"/>
    </source>
</evidence>
<organism evidence="2 3">
    <name type="scientific">Metallumcola ferriviriculae</name>
    <dbReference type="NCBI Taxonomy" id="3039180"/>
    <lineage>
        <taxon>Bacteria</taxon>
        <taxon>Bacillati</taxon>
        <taxon>Bacillota</taxon>
        <taxon>Clostridia</taxon>
        <taxon>Neomoorellales</taxon>
        <taxon>Desulfitibacteraceae</taxon>
        <taxon>Metallumcola</taxon>
    </lineage>
</organism>
<keyword evidence="3" id="KW-1185">Reference proteome</keyword>
<sequence>MTGVTQFKGKIISWLTIIALVFTLAPGWALASVSYDRGGLTGEPNSSQIDGPGGSTMVFEPNLETLSLFTEVIVKRCF</sequence>
<evidence type="ECO:0000313" key="2">
    <source>
        <dbReference type="EMBL" id="WRO21447.1"/>
    </source>
</evidence>
<protein>
    <submittedName>
        <fullName evidence="2">Uncharacterized protein</fullName>
    </submittedName>
</protein>
<gene>
    <name evidence="2" type="ORF">MFMK1_001255</name>
</gene>
<feature type="transmembrane region" description="Helical" evidence="1">
    <location>
        <begin position="12"/>
        <end position="31"/>
    </location>
</feature>
<keyword evidence="1" id="KW-1133">Transmembrane helix</keyword>
<dbReference type="KEGG" id="dbc:MFMK1_001255"/>
<dbReference type="AlphaFoldDB" id="A0AAU0ULP9"/>